<dbReference type="SMART" id="SM00244">
    <property type="entry name" value="PHB"/>
    <property type="match status" value="1"/>
</dbReference>
<sequence>MVPLHYKGLLLVEGKLTQILESGLYSFWNNDTSVEVKIIDPNYEIRSQFGSHENVHVILKNESLRELLTMVEVKDGEIMLMYENGTLKDVLNVGQYAFWMGIADREFQKMDLTKVEITEEIPNTILENARLRHYVRKFIVPNQYKGLLIIDGKLINTLEAGSYSFWNNEVSIEVRMVDTRMQQMEIAGQELLTKDKAMLRINFYVGFQVQSIEKALMENKEYDKQLYILMQLALREFVGALTLDELLLKKDSVGKEILEHLGDKAKDLGVTAFDAGIRDVILTGEMKEIMNQVLIAEKKAQANSIMRREETASTRSLLNTAKLMEENEVLWKLKEMEYMEKIAEKIGDITVSGNSNIVSQLKEIFTK</sequence>
<feature type="domain" description="Band 7" evidence="3">
    <location>
        <begin position="135"/>
        <end position="294"/>
    </location>
</feature>
<dbReference type="InterPro" id="IPR036013">
    <property type="entry name" value="Band_7/SPFH_dom_sf"/>
</dbReference>
<dbReference type="PRINTS" id="PR00721">
    <property type="entry name" value="STOMATIN"/>
</dbReference>
<dbReference type="SUPFAM" id="SSF117892">
    <property type="entry name" value="Band 7/SPFH domain"/>
    <property type="match status" value="1"/>
</dbReference>
<organism evidence="4 5">
    <name type="scientific">Chryseobacterium angstadtii</name>
    <dbReference type="NCBI Taxonomy" id="558151"/>
    <lineage>
        <taxon>Bacteria</taxon>
        <taxon>Pseudomonadati</taxon>
        <taxon>Bacteroidota</taxon>
        <taxon>Flavobacteriia</taxon>
        <taxon>Flavobacteriales</taxon>
        <taxon>Weeksellaceae</taxon>
        <taxon>Chryseobacterium group</taxon>
        <taxon>Chryseobacterium</taxon>
    </lineage>
</organism>
<dbReference type="InterPro" id="IPR043202">
    <property type="entry name" value="Band-7_stomatin-like"/>
</dbReference>
<comment type="caution">
    <text evidence="4">The sequence shown here is derived from an EMBL/GenBank/DDBJ whole genome shotgun (WGS) entry which is preliminary data.</text>
</comment>
<dbReference type="AlphaFoldDB" id="A0A0J7HYE9"/>
<comment type="similarity">
    <text evidence="2">Belongs to the band 7/mec-2 family.</text>
</comment>
<dbReference type="EMBL" id="LFND01000008">
    <property type="protein sequence ID" value="KMQ58719.1"/>
    <property type="molecule type" value="Genomic_DNA"/>
</dbReference>
<evidence type="ECO:0000256" key="1">
    <source>
        <dbReference type="ARBA" id="ARBA00004167"/>
    </source>
</evidence>
<dbReference type="CDD" id="cd13438">
    <property type="entry name" value="SPFH_eoslipins_u2"/>
    <property type="match status" value="1"/>
</dbReference>
<evidence type="ECO:0000259" key="3">
    <source>
        <dbReference type="SMART" id="SM00244"/>
    </source>
</evidence>
<protein>
    <submittedName>
        <fullName evidence="4">Peptidase</fullName>
    </submittedName>
</protein>
<name>A0A0J7HYE9_9FLAO</name>
<evidence type="ECO:0000256" key="2">
    <source>
        <dbReference type="ARBA" id="ARBA00008164"/>
    </source>
</evidence>
<keyword evidence="5" id="KW-1185">Reference proteome</keyword>
<accession>A0A0J7HYE9</accession>
<evidence type="ECO:0000313" key="4">
    <source>
        <dbReference type="EMBL" id="KMQ58719.1"/>
    </source>
</evidence>
<dbReference type="PANTHER" id="PTHR10264:SF83">
    <property type="entry name" value="BLL5629 PROTEIN"/>
    <property type="match status" value="1"/>
</dbReference>
<dbReference type="Pfam" id="PF01145">
    <property type="entry name" value="Band_7"/>
    <property type="match status" value="1"/>
</dbReference>
<proteinExistence type="inferred from homology"/>
<dbReference type="InterPro" id="IPR001107">
    <property type="entry name" value="Band_7"/>
</dbReference>
<dbReference type="PANTHER" id="PTHR10264">
    <property type="entry name" value="BAND 7 PROTEIN-RELATED"/>
    <property type="match status" value="1"/>
</dbReference>
<gene>
    <name evidence="4" type="ORF">ACM46_21395</name>
</gene>
<dbReference type="Proteomes" id="UP000036261">
    <property type="component" value="Unassembled WGS sequence"/>
</dbReference>
<comment type="subcellular location">
    <subcellularLocation>
        <location evidence="1">Membrane</location>
        <topology evidence="1">Single-pass membrane protein</topology>
    </subcellularLocation>
</comment>
<dbReference type="STRING" id="558151.ACM46_21395"/>
<reference evidence="4 5" key="1">
    <citation type="journal article" date="2013" name="Int. J. Syst. Evol. Microbiol.">
        <title>Chryseobacterium angstadtii sp. nov., isolated from a newt tank.</title>
        <authorList>
            <person name="Kirk K.E."/>
            <person name="Hoffman J.A."/>
            <person name="Smith K.A."/>
            <person name="Strahan B.L."/>
            <person name="Failor K.C."/>
            <person name="Krebs J.E."/>
            <person name="Gale A.N."/>
            <person name="Do T.D."/>
            <person name="Sontag T.C."/>
            <person name="Batties A.M."/>
            <person name="Mistiszyn K."/>
            <person name="Newman J.D."/>
        </authorList>
    </citation>
    <scope>NUCLEOTIDE SEQUENCE [LARGE SCALE GENOMIC DNA]</scope>
    <source>
        <strain evidence="4 5">KM</strain>
    </source>
</reference>
<dbReference type="Gene3D" id="3.30.479.30">
    <property type="entry name" value="Band 7 domain"/>
    <property type="match status" value="1"/>
</dbReference>
<dbReference type="PATRIC" id="fig|558151.6.peg.4492"/>
<evidence type="ECO:0000313" key="5">
    <source>
        <dbReference type="Proteomes" id="UP000036261"/>
    </source>
</evidence>
<dbReference type="InterPro" id="IPR001972">
    <property type="entry name" value="Stomatin_HflK_fam"/>
</dbReference>
<dbReference type="GO" id="GO:0005886">
    <property type="term" value="C:plasma membrane"/>
    <property type="evidence" value="ECO:0007669"/>
    <property type="project" value="InterPro"/>
</dbReference>